<proteinExistence type="predicted"/>
<evidence type="ECO:0000259" key="1">
    <source>
        <dbReference type="Pfam" id="PF13661"/>
    </source>
</evidence>
<dbReference type="RefSeq" id="WP_189488403.1">
    <property type="nucleotide sequence ID" value="NZ_BMZB01000005.1"/>
</dbReference>
<dbReference type="EMBL" id="BMZB01000005">
    <property type="protein sequence ID" value="GGZ42561.1"/>
    <property type="molecule type" value="Genomic_DNA"/>
</dbReference>
<name>A0A918QG66_9CAUL</name>
<dbReference type="InterPro" id="IPR039558">
    <property type="entry name" value="TPA1/OFD1_N"/>
</dbReference>
<dbReference type="Gene3D" id="2.60.120.620">
    <property type="entry name" value="q2cbj1_9rhob like domain"/>
    <property type="match status" value="1"/>
</dbReference>
<protein>
    <submittedName>
        <fullName evidence="2">Proline hydroxylase</fullName>
    </submittedName>
</protein>
<keyword evidence="3" id="KW-1185">Reference proteome</keyword>
<reference evidence="2" key="2">
    <citation type="submission" date="2020-09" db="EMBL/GenBank/DDBJ databases">
        <authorList>
            <person name="Sun Q."/>
            <person name="Kim S."/>
        </authorList>
    </citation>
    <scope>NUCLEOTIDE SEQUENCE</scope>
    <source>
        <strain evidence="2">KCTC 32296</strain>
    </source>
</reference>
<dbReference type="Pfam" id="PF13661">
    <property type="entry name" value="2OG-FeII_Oxy_4"/>
    <property type="match status" value="1"/>
</dbReference>
<evidence type="ECO:0000313" key="2">
    <source>
        <dbReference type="EMBL" id="GGZ42561.1"/>
    </source>
</evidence>
<reference evidence="2" key="1">
    <citation type="journal article" date="2014" name="Int. J. Syst. Evol. Microbiol.">
        <title>Complete genome sequence of Corynebacterium casei LMG S-19264T (=DSM 44701T), isolated from a smear-ripened cheese.</title>
        <authorList>
            <consortium name="US DOE Joint Genome Institute (JGI-PGF)"/>
            <person name="Walter F."/>
            <person name="Albersmeier A."/>
            <person name="Kalinowski J."/>
            <person name="Ruckert C."/>
        </authorList>
    </citation>
    <scope>NUCLEOTIDE SEQUENCE</scope>
    <source>
        <strain evidence="2">KCTC 32296</strain>
    </source>
</reference>
<dbReference type="AlphaFoldDB" id="A0A918QG66"/>
<dbReference type="Proteomes" id="UP000662572">
    <property type="component" value="Unassembled WGS sequence"/>
</dbReference>
<evidence type="ECO:0000313" key="3">
    <source>
        <dbReference type="Proteomes" id="UP000662572"/>
    </source>
</evidence>
<sequence length="233" mass="25652">MSLALNDAFDFAGYQSRFASKGRIRLEGALDSEDALQVHHALEQQTAWELHLMSAQGEPDVISRTELSELNDMAIQDRLSAAAERAQTGLSYLHLGYDLTSKEAIENLGGGHPLLDLARLIWSAEFAAFCENLTGLSGLRLRSLIATAYRPGDFFTMHQDSGAKLSFEWNFTHDWRSDWGGQILFHSPSGDIEGGIMPRLNDLSLYSGEQPRSVNSVAAFAGAPRFAVSGRFE</sequence>
<feature type="domain" description="Prolyl 3,4-dihydroxylase TPA1/OFD1 N-terminal" evidence="1">
    <location>
        <begin position="146"/>
        <end position="232"/>
    </location>
</feature>
<organism evidence="2 3">
    <name type="scientific">Asticcacaulis endophyticus</name>
    <dbReference type="NCBI Taxonomy" id="1395890"/>
    <lineage>
        <taxon>Bacteria</taxon>
        <taxon>Pseudomonadati</taxon>
        <taxon>Pseudomonadota</taxon>
        <taxon>Alphaproteobacteria</taxon>
        <taxon>Caulobacterales</taxon>
        <taxon>Caulobacteraceae</taxon>
        <taxon>Asticcacaulis</taxon>
    </lineage>
</organism>
<gene>
    <name evidence="2" type="ORF">GCM10011273_31760</name>
</gene>
<comment type="caution">
    <text evidence="2">The sequence shown here is derived from an EMBL/GenBank/DDBJ whole genome shotgun (WGS) entry which is preliminary data.</text>
</comment>
<accession>A0A918QG66</accession>